<organism evidence="4 5">
    <name type="scientific">Daphnia pulex</name>
    <name type="common">Water flea</name>
    <dbReference type="NCBI Taxonomy" id="6669"/>
    <lineage>
        <taxon>Eukaryota</taxon>
        <taxon>Metazoa</taxon>
        <taxon>Ecdysozoa</taxon>
        <taxon>Arthropoda</taxon>
        <taxon>Crustacea</taxon>
        <taxon>Branchiopoda</taxon>
        <taxon>Diplostraca</taxon>
        <taxon>Cladocera</taxon>
        <taxon>Anomopoda</taxon>
        <taxon>Daphniidae</taxon>
        <taxon>Daphnia</taxon>
    </lineage>
</organism>
<evidence type="ECO:0000256" key="3">
    <source>
        <dbReference type="SAM" id="SignalP"/>
    </source>
</evidence>
<keyword evidence="5" id="KW-1185">Reference proteome</keyword>
<gene>
    <name evidence="4" type="ORF">DAPPUDRAFT_303327</name>
</gene>
<name>E9GFW1_DAPPU</name>
<feature type="chain" id="PRO_5003241187" evidence="3">
    <location>
        <begin position="22"/>
        <end position="143"/>
    </location>
</feature>
<dbReference type="GO" id="GO:0030431">
    <property type="term" value="P:sleep"/>
    <property type="evidence" value="ECO:0007669"/>
    <property type="project" value="InterPro"/>
</dbReference>
<dbReference type="InterPro" id="IPR050975">
    <property type="entry name" value="Sleep_regulator"/>
</dbReference>
<dbReference type="InParanoid" id="E9GFW1"/>
<dbReference type="Proteomes" id="UP000000305">
    <property type="component" value="Unassembled WGS sequence"/>
</dbReference>
<dbReference type="PhylomeDB" id="E9GFW1"/>
<dbReference type="OMA" id="GGRANVC"/>
<protein>
    <submittedName>
        <fullName evidence="4">Uncharacterized protein</fullName>
    </submittedName>
</protein>
<feature type="signal peptide" evidence="3">
    <location>
        <begin position="1"/>
        <end position="21"/>
    </location>
</feature>
<evidence type="ECO:0000313" key="4">
    <source>
        <dbReference type="EMBL" id="EFX81741.1"/>
    </source>
</evidence>
<accession>E9GFW1</accession>
<dbReference type="KEGG" id="dpx:DAPPUDRAFT_303327"/>
<evidence type="ECO:0000256" key="1">
    <source>
        <dbReference type="ARBA" id="ARBA00022729"/>
    </source>
</evidence>
<dbReference type="HOGENOM" id="CLU_126345_1_1_1"/>
<sequence length="143" mass="15244">MNSLILCSIVLSAFFISTGDAIKCYVCNSATNKTGCSDTHTLNPNFLRDCNELSGGAKHTVCRKIDQDAPDIDGIESNVRVIRECGQDDVATNACTQKTGMGGRQFICTCDHDGCNAGANVKMVLSTLFSFAVVALIGPKFLL</sequence>
<keyword evidence="1 3" id="KW-0732">Signal</keyword>
<reference evidence="4 5" key="1">
    <citation type="journal article" date="2011" name="Science">
        <title>The ecoresponsive genome of Daphnia pulex.</title>
        <authorList>
            <person name="Colbourne J.K."/>
            <person name="Pfrender M.E."/>
            <person name="Gilbert D."/>
            <person name="Thomas W.K."/>
            <person name="Tucker A."/>
            <person name="Oakley T.H."/>
            <person name="Tokishita S."/>
            <person name="Aerts A."/>
            <person name="Arnold G.J."/>
            <person name="Basu M.K."/>
            <person name="Bauer D.J."/>
            <person name="Caceres C.E."/>
            <person name="Carmel L."/>
            <person name="Casola C."/>
            <person name="Choi J.H."/>
            <person name="Detter J.C."/>
            <person name="Dong Q."/>
            <person name="Dusheyko S."/>
            <person name="Eads B.D."/>
            <person name="Frohlich T."/>
            <person name="Geiler-Samerotte K.A."/>
            <person name="Gerlach D."/>
            <person name="Hatcher P."/>
            <person name="Jogdeo S."/>
            <person name="Krijgsveld J."/>
            <person name="Kriventseva E.V."/>
            <person name="Kultz D."/>
            <person name="Laforsch C."/>
            <person name="Lindquist E."/>
            <person name="Lopez J."/>
            <person name="Manak J.R."/>
            <person name="Muller J."/>
            <person name="Pangilinan J."/>
            <person name="Patwardhan R.P."/>
            <person name="Pitluck S."/>
            <person name="Pritham E.J."/>
            <person name="Rechtsteiner A."/>
            <person name="Rho M."/>
            <person name="Rogozin I.B."/>
            <person name="Sakarya O."/>
            <person name="Salamov A."/>
            <person name="Schaack S."/>
            <person name="Shapiro H."/>
            <person name="Shiga Y."/>
            <person name="Skalitzky C."/>
            <person name="Smith Z."/>
            <person name="Souvorov A."/>
            <person name="Sung W."/>
            <person name="Tang Z."/>
            <person name="Tsuchiya D."/>
            <person name="Tu H."/>
            <person name="Vos H."/>
            <person name="Wang M."/>
            <person name="Wolf Y.I."/>
            <person name="Yamagata H."/>
            <person name="Yamada T."/>
            <person name="Ye Y."/>
            <person name="Shaw J.R."/>
            <person name="Andrews J."/>
            <person name="Crease T.J."/>
            <person name="Tang H."/>
            <person name="Lucas S.M."/>
            <person name="Robertson H.M."/>
            <person name="Bork P."/>
            <person name="Koonin E.V."/>
            <person name="Zdobnov E.M."/>
            <person name="Grigoriev I.V."/>
            <person name="Lynch M."/>
            <person name="Boore J.L."/>
        </authorList>
    </citation>
    <scope>NUCLEOTIDE SEQUENCE [LARGE SCALE GENOMIC DNA]</scope>
</reference>
<dbReference type="GO" id="GO:0032222">
    <property type="term" value="P:regulation of synaptic transmission, cholinergic"/>
    <property type="evidence" value="ECO:0007669"/>
    <property type="project" value="InterPro"/>
</dbReference>
<dbReference type="PANTHER" id="PTHR33562">
    <property type="entry name" value="ATILLA, ISOFORM B-RELATED-RELATED"/>
    <property type="match status" value="1"/>
</dbReference>
<dbReference type="FunCoup" id="E9GFW1">
    <property type="interactions" value="2"/>
</dbReference>
<keyword evidence="2" id="KW-0325">Glycoprotein</keyword>
<proteinExistence type="predicted"/>
<dbReference type="OrthoDB" id="6496929at2759"/>
<dbReference type="EMBL" id="GL732542">
    <property type="protein sequence ID" value="EFX81741.1"/>
    <property type="molecule type" value="Genomic_DNA"/>
</dbReference>
<dbReference type="AlphaFoldDB" id="E9GFW1"/>
<dbReference type="Pfam" id="PF17064">
    <property type="entry name" value="QVR"/>
    <property type="match status" value="1"/>
</dbReference>
<dbReference type="PANTHER" id="PTHR33562:SF14">
    <property type="entry name" value="PROTEIN QUIVER"/>
    <property type="match status" value="1"/>
</dbReference>
<dbReference type="eggNOG" id="ENOG502S5PS">
    <property type="taxonomic scope" value="Eukaryota"/>
</dbReference>
<evidence type="ECO:0000256" key="2">
    <source>
        <dbReference type="ARBA" id="ARBA00023180"/>
    </source>
</evidence>
<evidence type="ECO:0000313" key="5">
    <source>
        <dbReference type="Proteomes" id="UP000000305"/>
    </source>
</evidence>
<dbReference type="InterPro" id="IPR031424">
    <property type="entry name" value="QVR-like"/>
</dbReference>